<dbReference type="InterPro" id="IPR036412">
    <property type="entry name" value="HAD-like_sf"/>
</dbReference>
<organism evidence="1 2">
    <name type="scientific">Lancefieldella parvula</name>
    <dbReference type="NCBI Taxonomy" id="1382"/>
    <lineage>
        <taxon>Bacteria</taxon>
        <taxon>Bacillati</taxon>
        <taxon>Actinomycetota</taxon>
        <taxon>Coriobacteriia</taxon>
        <taxon>Coriobacteriales</taxon>
        <taxon>Atopobiaceae</taxon>
        <taxon>Lancefieldella</taxon>
    </lineage>
</organism>
<dbReference type="Proteomes" id="UP000772566">
    <property type="component" value="Unassembled WGS sequence"/>
</dbReference>
<dbReference type="SUPFAM" id="SSF56784">
    <property type="entry name" value="HAD-like"/>
    <property type="match status" value="1"/>
</dbReference>
<reference evidence="1" key="1">
    <citation type="submission" date="2020-04" db="EMBL/GenBank/DDBJ databases">
        <title>Deep metagenomics examines the oral microbiome during advanced dental caries in children, revealing novel taxa and co-occurrences with host molecules.</title>
        <authorList>
            <person name="Baker J.L."/>
            <person name="Morton J.T."/>
            <person name="Dinis M."/>
            <person name="Alvarez R."/>
            <person name="Tran N.C."/>
            <person name="Knight R."/>
            <person name="Edlund A."/>
        </authorList>
    </citation>
    <scope>NUCLEOTIDE SEQUENCE</scope>
    <source>
        <strain evidence="1">JCVI_22A_bin.2</strain>
    </source>
</reference>
<dbReference type="AlphaFoldDB" id="A0A930W5Q2"/>
<dbReference type="Gene3D" id="3.40.50.1000">
    <property type="entry name" value="HAD superfamily/HAD-like"/>
    <property type="match status" value="1"/>
</dbReference>
<dbReference type="GO" id="GO:0005829">
    <property type="term" value="C:cytosol"/>
    <property type="evidence" value="ECO:0007669"/>
    <property type="project" value="TreeGrafter"/>
</dbReference>
<dbReference type="Gene3D" id="3.30.1240.10">
    <property type="match status" value="1"/>
</dbReference>
<proteinExistence type="predicted"/>
<protein>
    <submittedName>
        <fullName evidence="1">HAD family phosphatase</fullName>
    </submittedName>
</protein>
<dbReference type="PANTHER" id="PTHR10000">
    <property type="entry name" value="PHOSPHOSERINE PHOSPHATASE"/>
    <property type="match status" value="1"/>
</dbReference>
<name>A0A930W5Q2_9ACTN</name>
<gene>
    <name evidence="1" type="ORF">HXK23_03150</name>
</gene>
<dbReference type="Pfam" id="PF08282">
    <property type="entry name" value="Hydrolase_3"/>
    <property type="match status" value="1"/>
</dbReference>
<evidence type="ECO:0000313" key="1">
    <source>
        <dbReference type="EMBL" id="MBF4809207.1"/>
    </source>
</evidence>
<accession>A0A930W5Q2</accession>
<dbReference type="PANTHER" id="PTHR10000:SF8">
    <property type="entry name" value="HAD SUPERFAMILY HYDROLASE-LIKE, TYPE 3"/>
    <property type="match status" value="1"/>
</dbReference>
<dbReference type="InterPro" id="IPR023214">
    <property type="entry name" value="HAD_sf"/>
</dbReference>
<dbReference type="GO" id="GO:0000287">
    <property type="term" value="F:magnesium ion binding"/>
    <property type="evidence" value="ECO:0007669"/>
    <property type="project" value="TreeGrafter"/>
</dbReference>
<dbReference type="EMBL" id="JABZGT010000152">
    <property type="protein sequence ID" value="MBF4809207.1"/>
    <property type="molecule type" value="Genomic_DNA"/>
</dbReference>
<comment type="caution">
    <text evidence="1">The sequence shown here is derived from an EMBL/GenBank/DDBJ whole genome shotgun (WGS) entry which is preliminary data.</text>
</comment>
<dbReference type="GO" id="GO:0016791">
    <property type="term" value="F:phosphatase activity"/>
    <property type="evidence" value="ECO:0007669"/>
    <property type="project" value="TreeGrafter"/>
</dbReference>
<evidence type="ECO:0000313" key="2">
    <source>
        <dbReference type="Proteomes" id="UP000772566"/>
    </source>
</evidence>
<sequence length="286" mass="31389">MIKLVLSDMDNTLVPFGNKRVSDFTRNAIHTLLEETDIAFGPCTGRDYVELMRLFSLDEACMQTGVMSTGKRVLYKGKTISLSVFDHKTLQGVADAIADEKNMFLVCYPEQTNLFNPAYVVGAPDNKDILADYERRMVFVSGIVDQVPDDVDFVAATVACPGTEEDMERCRQKIAAVCPDVYTVSVIPQWFDVLPKGVSKLTGFETLLERTGISPEEVLVFGDGENDIDILSKVPHSVAVANAIPEVKQVAKHHVGASADDGVAHALLELVRATKAGETPRFMMEN</sequence>